<keyword evidence="9" id="KW-0812">Transmembrane</keyword>
<protein>
    <recommendedName>
        <fullName evidence="2">histidine kinase</fullName>
        <ecNumber evidence="2">2.7.13.3</ecNumber>
    </recommendedName>
</protein>
<dbReference type="Gene3D" id="1.20.5.1930">
    <property type="match status" value="1"/>
</dbReference>
<evidence type="ECO:0000313" key="11">
    <source>
        <dbReference type="EMBL" id="MBB3676218.1"/>
    </source>
</evidence>
<evidence type="ECO:0000313" key="12">
    <source>
        <dbReference type="EMBL" id="PZA22322.1"/>
    </source>
</evidence>
<organism evidence="12 13">
    <name type="scientific">Modestobacter versicolor</name>
    <dbReference type="NCBI Taxonomy" id="429133"/>
    <lineage>
        <taxon>Bacteria</taxon>
        <taxon>Bacillati</taxon>
        <taxon>Actinomycetota</taxon>
        <taxon>Actinomycetes</taxon>
        <taxon>Geodermatophilales</taxon>
        <taxon>Geodermatophilaceae</taxon>
        <taxon>Modestobacter</taxon>
    </lineage>
</organism>
<gene>
    <name evidence="12" type="ORF">DMO24_05610</name>
    <name evidence="11" type="ORF">FHX36_001953</name>
</gene>
<dbReference type="RefSeq" id="WP_110551357.1">
    <property type="nucleotide sequence ID" value="NZ_JACIBU010000001.1"/>
</dbReference>
<evidence type="ECO:0000259" key="10">
    <source>
        <dbReference type="Pfam" id="PF07730"/>
    </source>
</evidence>
<dbReference type="OrthoDB" id="227596at2"/>
<evidence type="ECO:0000256" key="4">
    <source>
        <dbReference type="ARBA" id="ARBA00022679"/>
    </source>
</evidence>
<keyword evidence="4" id="KW-0808">Transferase</keyword>
<dbReference type="EMBL" id="JACIBU010000001">
    <property type="protein sequence ID" value="MBB3676218.1"/>
    <property type="molecule type" value="Genomic_DNA"/>
</dbReference>
<feature type="transmembrane region" description="Helical" evidence="9">
    <location>
        <begin position="129"/>
        <end position="147"/>
    </location>
</feature>
<dbReference type="Proteomes" id="UP000580718">
    <property type="component" value="Unassembled WGS sequence"/>
</dbReference>
<keyword evidence="7" id="KW-0067">ATP-binding</keyword>
<evidence type="ECO:0000313" key="13">
    <source>
        <dbReference type="Proteomes" id="UP000247602"/>
    </source>
</evidence>
<dbReference type="PANTHER" id="PTHR24421:SF10">
    <property type="entry name" value="NITRATE_NITRITE SENSOR PROTEIN NARQ"/>
    <property type="match status" value="1"/>
</dbReference>
<proteinExistence type="predicted"/>
<feature type="transmembrane region" description="Helical" evidence="9">
    <location>
        <begin position="92"/>
        <end position="117"/>
    </location>
</feature>
<dbReference type="GO" id="GO:0046983">
    <property type="term" value="F:protein dimerization activity"/>
    <property type="evidence" value="ECO:0007669"/>
    <property type="project" value="InterPro"/>
</dbReference>
<evidence type="ECO:0000256" key="8">
    <source>
        <dbReference type="ARBA" id="ARBA00023012"/>
    </source>
</evidence>
<comment type="caution">
    <text evidence="12">The sequence shown here is derived from an EMBL/GenBank/DDBJ whole genome shotgun (WGS) entry which is preliminary data.</text>
</comment>
<dbReference type="EMBL" id="QKNV01000037">
    <property type="protein sequence ID" value="PZA22322.1"/>
    <property type="molecule type" value="Genomic_DNA"/>
</dbReference>
<keyword evidence="9" id="KW-0472">Membrane</keyword>
<evidence type="ECO:0000313" key="14">
    <source>
        <dbReference type="Proteomes" id="UP000580718"/>
    </source>
</evidence>
<reference evidence="12 13" key="1">
    <citation type="submission" date="2018-06" db="EMBL/GenBank/DDBJ databases">
        <title>Draft genome sequence of Modestobacter versicolor CP153-2.</title>
        <authorList>
            <person name="Gundlapally S.R."/>
        </authorList>
    </citation>
    <scope>NUCLEOTIDE SEQUENCE [LARGE SCALE GENOMIC DNA]</scope>
    <source>
        <strain evidence="12 13">CP153-2</strain>
    </source>
</reference>
<dbReference type="CDD" id="cd16917">
    <property type="entry name" value="HATPase_UhpB-NarQ-NarX-like"/>
    <property type="match status" value="1"/>
</dbReference>
<feature type="domain" description="Signal transduction histidine kinase subgroup 3 dimerisation and phosphoacceptor" evidence="10">
    <location>
        <begin position="182"/>
        <end position="248"/>
    </location>
</feature>
<dbReference type="InterPro" id="IPR011712">
    <property type="entry name" value="Sig_transdc_His_kin_sub3_dim/P"/>
</dbReference>
<dbReference type="AlphaFoldDB" id="A0A323VBQ0"/>
<dbReference type="Gene3D" id="3.30.565.10">
    <property type="entry name" value="Histidine kinase-like ATPase, C-terminal domain"/>
    <property type="match status" value="1"/>
</dbReference>
<dbReference type="GO" id="GO:0000155">
    <property type="term" value="F:phosphorelay sensor kinase activity"/>
    <property type="evidence" value="ECO:0007669"/>
    <property type="project" value="InterPro"/>
</dbReference>
<accession>A0A323VBQ0</accession>
<dbReference type="EC" id="2.7.13.3" evidence="2"/>
<dbReference type="Proteomes" id="UP000247602">
    <property type="component" value="Unassembled WGS sequence"/>
</dbReference>
<dbReference type="PANTHER" id="PTHR24421">
    <property type="entry name" value="NITRATE/NITRITE SENSOR PROTEIN NARX-RELATED"/>
    <property type="match status" value="1"/>
</dbReference>
<reference evidence="11 14" key="2">
    <citation type="submission" date="2020-08" db="EMBL/GenBank/DDBJ databases">
        <title>Sequencing the genomes of 1000 actinobacteria strains.</title>
        <authorList>
            <person name="Klenk H.-P."/>
        </authorList>
    </citation>
    <scope>NUCLEOTIDE SEQUENCE [LARGE SCALE GENOMIC DNA]</scope>
    <source>
        <strain evidence="11 14">DSM 16678</strain>
    </source>
</reference>
<dbReference type="SUPFAM" id="SSF55874">
    <property type="entry name" value="ATPase domain of HSP90 chaperone/DNA topoisomerase II/histidine kinase"/>
    <property type="match status" value="1"/>
</dbReference>
<keyword evidence="9" id="KW-1133">Transmembrane helix</keyword>
<dbReference type="InterPro" id="IPR036890">
    <property type="entry name" value="HATPase_C_sf"/>
</dbReference>
<dbReference type="InterPro" id="IPR050482">
    <property type="entry name" value="Sensor_HK_TwoCompSys"/>
</dbReference>
<comment type="catalytic activity">
    <reaction evidence="1">
        <text>ATP + protein L-histidine = ADP + protein N-phospho-L-histidine.</text>
        <dbReference type="EC" id="2.7.13.3"/>
    </reaction>
</comment>
<sequence>MSTGRVGVRDAAAALVAFLFAALGASIGTQGIVGPAVLVPGVLLSLVASGALLVAARWPRAATAVAICCETAACALGYLPTPLLLAPLIGCLYWLTVVGSVRAVAWWTGVAVAAVILGGLTDTPTGGSLVLRTVGVALWLLPAVFAGRTTQAHRSYLEVVRARAEDAERTRDDEVRHRVGEERLRIARELHDVVAHHLAVAHAQAGTAGHLLDERPAQARELVAGLSTSTSAALRELKATVAVLRSADDETSADPVPAPGLDRLDDLVEPCRAAGIEVTVLRHGSLAGLPALVDLTAFRFVQEALTNVTKHAVEPSVTVTLTRTDDTFSVEVVNTGVRPGPTGSGYGLIGMRERALALGGSVVAGPVGSDRYAVTLAVPLAPWEGPR</sequence>
<evidence type="ECO:0000256" key="9">
    <source>
        <dbReference type="SAM" id="Phobius"/>
    </source>
</evidence>
<keyword evidence="8" id="KW-0902">Two-component regulatory system</keyword>
<evidence type="ECO:0000256" key="3">
    <source>
        <dbReference type="ARBA" id="ARBA00022553"/>
    </source>
</evidence>
<keyword evidence="6 12" id="KW-0418">Kinase</keyword>
<name>A0A323VBQ0_9ACTN</name>
<evidence type="ECO:0000256" key="5">
    <source>
        <dbReference type="ARBA" id="ARBA00022741"/>
    </source>
</evidence>
<dbReference type="GO" id="GO:0016020">
    <property type="term" value="C:membrane"/>
    <property type="evidence" value="ECO:0007669"/>
    <property type="project" value="InterPro"/>
</dbReference>
<evidence type="ECO:0000256" key="2">
    <source>
        <dbReference type="ARBA" id="ARBA00012438"/>
    </source>
</evidence>
<dbReference type="Pfam" id="PF07730">
    <property type="entry name" value="HisKA_3"/>
    <property type="match status" value="1"/>
</dbReference>
<keyword evidence="13" id="KW-1185">Reference proteome</keyword>
<dbReference type="GO" id="GO:0005524">
    <property type="term" value="F:ATP binding"/>
    <property type="evidence" value="ECO:0007669"/>
    <property type="project" value="UniProtKB-KW"/>
</dbReference>
<evidence type="ECO:0000256" key="1">
    <source>
        <dbReference type="ARBA" id="ARBA00000085"/>
    </source>
</evidence>
<feature type="transmembrane region" description="Helical" evidence="9">
    <location>
        <begin position="38"/>
        <end position="55"/>
    </location>
</feature>
<keyword evidence="3" id="KW-0597">Phosphoprotein</keyword>
<evidence type="ECO:0000256" key="6">
    <source>
        <dbReference type="ARBA" id="ARBA00022777"/>
    </source>
</evidence>
<evidence type="ECO:0000256" key="7">
    <source>
        <dbReference type="ARBA" id="ARBA00022840"/>
    </source>
</evidence>
<keyword evidence="5" id="KW-0547">Nucleotide-binding</keyword>